<keyword evidence="1" id="KW-0238">DNA-binding</keyword>
<organism evidence="1 2">
    <name type="scientific">Nocardia mexicana</name>
    <dbReference type="NCBI Taxonomy" id="279262"/>
    <lineage>
        <taxon>Bacteria</taxon>
        <taxon>Bacillati</taxon>
        <taxon>Actinomycetota</taxon>
        <taxon>Actinomycetes</taxon>
        <taxon>Mycobacteriales</taxon>
        <taxon>Nocardiaceae</taxon>
        <taxon>Nocardia</taxon>
    </lineage>
</organism>
<dbReference type="Proteomes" id="UP000255355">
    <property type="component" value="Unassembled WGS sequence"/>
</dbReference>
<protein>
    <submittedName>
        <fullName evidence="1">Homeodomain-containing protein</fullName>
    </submittedName>
</protein>
<dbReference type="Pfam" id="PF13565">
    <property type="entry name" value="HTH_32"/>
    <property type="match status" value="1"/>
</dbReference>
<dbReference type="AlphaFoldDB" id="A0A370HA04"/>
<dbReference type="GO" id="GO:0003677">
    <property type="term" value="F:DNA binding"/>
    <property type="evidence" value="ECO:0007669"/>
    <property type="project" value="UniProtKB-KW"/>
</dbReference>
<dbReference type="RefSeq" id="WP_068023619.1">
    <property type="nucleotide sequence ID" value="NZ_QQAZ01000005.1"/>
</dbReference>
<dbReference type="EMBL" id="QQAZ01000005">
    <property type="protein sequence ID" value="RDI51161.1"/>
    <property type="molecule type" value="Genomic_DNA"/>
</dbReference>
<keyword evidence="2" id="KW-1185">Reference proteome</keyword>
<comment type="caution">
    <text evidence="1">The sequence shown here is derived from an EMBL/GenBank/DDBJ whole genome shotgun (WGS) entry which is preliminary data.</text>
</comment>
<accession>A0A370HA04</accession>
<evidence type="ECO:0000313" key="1">
    <source>
        <dbReference type="EMBL" id="RDI51161.1"/>
    </source>
</evidence>
<dbReference type="STRING" id="1210089.GCA_001613165_04799"/>
<reference evidence="1 2" key="1">
    <citation type="submission" date="2018-07" db="EMBL/GenBank/DDBJ databases">
        <title>Genomic Encyclopedia of Type Strains, Phase IV (KMG-IV): sequencing the most valuable type-strain genomes for metagenomic binning, comparative biology and taxonomic classification.</title>
        <authorList>
            <person name="Goeker M."/>
        </authorList>
    </citation>
    <scope>NUCLEOTIDE SEQUENCE [LARGE SCALE GENOMIC DNA]</scope>
    <source>
        <strain evidence="1 2">DSM 44952</strain>
    </source>
</reference>
<dbReference type="Gene3D" id="1.10.10.10">
    <property type="entry name" value="Winged helix-like DNA-binding domain superfamily/Winged helix DNA-binding domain"/>
    <property type="match status" value="1"/>
</dbReference>
<proteinExistence type="predicted"/>
<gene>
    <name evidence="1" type="ORF">DFR68_105639</name>
</gene>
<evidence type="ECO:0000313" key="2">
    <source>
        <dbReference type="Proteomes" id="UP000255355"/>
    </source>
</evidence>
<dbReference type="OrthoDB" id="568335at2"/>
<dbReference type="InterPro" id="IPR009057">
    <property type="entry name" value="Homeodomain-like_sf"/>
</dbReference>
<dbReference type="SUPFAM" id="SSF46689">
    <property type="entry name" value="Homeodomain-like"/>
    <property type="match status" value="1"/>
</dbReference>
<sequence length="160" mass="18683">MTTSEALATTQPISAVDGLYLIGPRRYRPEVIPRKILWEQRYRAVLEVRDGQPPGEVAARHGVTRQTVAKWVKRYDSAGLDGLRDRSRRPHRSPTRIAPDVEATICELRRHRRWSARRIRHELDHRGVAPVPSQITVHRILVRNGLIRHRRDDFENSLRR</sequence>
<name>A0A370HA04_9NOCA</name>
<keyword evidence="1" id="KW-0371">Homeobox</keyword>
<dbReference type="InterPro" id="IPR036388">
    <property type="entry name" value="WH-like_DNA-bd_sf"/>
</dbReference>